<reference evidence="2 3" key="1">
    <citation type="submission" date="2014-04" db="EMBL/GenBank/DDBJ databases">
        <title>Draft genome sequence of Bacillus azotoformans MEV2011, a (co-) denitrifying strain unable to grow in the presence of oxygen.</title>
        <authorList>
            <person name="Nielsen M."/>
            <person name="Schreiber L."/>
            <person name="Finster K."/>
            <person name="Schramm A."/>
        </authorList>
    </citation>
    <scope>NUCLEOTIDE SEQUENCE [LARGE SCALE GENOMIC DNA]</scope>
    <source>
        <strain evidence="2 3">MEV2011</strain>
    </source>
</reference>
<dbReference type="PANTHER" id="PTHR46438">
    <property type="entry name" value="ALPHA/BETA-HYDROLASES SUPERFAMILY PROTEIN"/>
    <property type="match status" value="1"/>
</dbReference>
<gene>
    <name evidence="2" type="ORF">M670_02852</name>
</gene>
<organism evidence="2 3">
    <name type="scientific">Schinkia azotoformans MEV2011</name>
    <dbReference type="NCBI Taxonomy" id="1348973"/>
    <lineage>
        <taxon>Bacteria</taxon>
        <taxon>Bacillati</taxon>
        <taxon>Bacillota</taxon>
        <taxon>Bacilli</taxon>
        <taxon>Bacillales</taxon>
        <taxon>Bacillaceae</taxon>
        <taxon>Calidifontibacillus/Schinkia group</taxon>
        <taxon>Schinkia</taxon>
    </lineage>
</organism>
<dbReference type="InterPro" id="IPR029058">
    <property type="entry name" value="AB_hydrolase_fold"/>
</dbReference>
<dbReference type="AlphaFoldDB" id="A0A072NK22"/>
<protein>
    <submittedName>
        <fullName evidence="2">Putative hydrolase or acyltransferase of alpha/beta superfamily</fullName>
    </submittedName>
</protein>
<evidence type="ECO:0000313" key="2">
    <source>
        <dbReference type="EMBL" id="KEF37821.1"/>
    </source>
</evidence>
<accession>A0A072NK22</accession>
<sequence>MMALTQKYLDLCGVKIYCEYSFVEDRPPLLLIHGVAATMYTFNSLIPLLKTHFSIIAIDLPGFGRSEKSSSFIYSFQNYAKVVAACIDYFKLENVNIIGHSMGGQIALYATKMVPEKINKLVLVSSSGYLKRANKAIIFCTYLPFFGHYVKHQVHKQEVKDVLKNVFYDHSLITENHIREFGKPLEEKGFYTSLMRLLRYREGDLNSKDLKTIDKSTLLLWGKEDRVVSYRIGQRLADDLPNAKLITYEKAGHLLTEERPEEVFKEIVTFIL</sequence>
<keyword evidence="2" id="KW-0012">Acyltransferase</keyword>
<keyword evidence="2" id="KW-0808">Transferase</keyword>
<dbReference type="Pfam" id="PF00561">
    <property type="entry name" value="Abhydrolase_1"/>
    <property type="match status" value="1"/>
</dbReference>
<feature type="domain" description="AB hydrolase-1" evidence="1">
    <location>
        <begin position="27"/>
        <end position="260"/>
    </location>
</feature>
<comment type="caution">
    <text evidence="2">The sequence shown here is derived from an EMBL/GenBank/DDBJ whole genome shotgun (WGS) entry which is preliminary data.</text>
</comment>
<dbReference type="InterPro" id="IPR000073">
    <property type="entry name" value="AB_hydrolase_1"/>
</dbReference>
<dbReference type="SUPFAM" id="SSF53474">
    <property type="entry name" value="alpha/beta-Hydrolases"/>
    <property type="match status" value="1"/>
</dbReference>
<dbReference type="PRINTS" id="PR00412">
    <property type="entry name" value="EPOXHYDRLASE"/>
</dbReference>
<dbReference type="Gene3D" id="3.40.50.1820">
    <property type="entry name" value="alpha/beta hydrolase"/>
    <property type="match status" value="1"/>
</dbReference>
<dbReference type="PRINTS" id="PR00111">
    <property type="entry name" value="ABHYDROLASE"/>
</dbReference>
<dbReference type="PATRIC" id="fig|1348973.3.peg.2758"/>
<dbReference type="Proteomes" id="UP000027936">
    <property type="component" value="Unassembled WGS sequence"/>
</dbReference>
<keyword evidence="2" id="KW-0378">Hydrolase</keyword>
<dbReference type="EMBL" id="JJRY01000011">
    <property type="protein sequence ID" value="KEF37821.1"/>
    <property type="molecule type" value="Genomic_DNA"/>
</dbReference>
<evidence type="ECO:0000313" key="3">
    <source>
        <dbReference type="Proteomes" id="UP000027936"/>
    </source>
</evidence>
<name>A0A072NK22_SCHAZ</name>
<dbReference type="GO" id="GO:0016746">
    <property type="term" value="F:acyltransferase activity"/>
    <property type="evidence" value="ECO:0007669"/>
    <property type="project" value="UniProtKB-KW"/>
</dbReference>
<dbReference type="PANTHER" id="PTHR46438:SF11">
    <property type="entry name" value="LIPASE-RELATED"/>
    <property type="match status" value="1"/>
</dbReference>
<evidence type="ECO:0000259" key="1">
    <source>
        <dbReference type="Pfam" id="PF00561"/>
    </source>
</evidence>
<dbReference type="RefSeq" id="WP_233276156.1">
    <property type="nucleotide sequence ID" value="NZ_JJRY01000011.1"/>
</dbReference>
<proteinExistence type="predicted"/>
<dbReference type="InterPro" id="IPR000639">
    <property type="entry name" value="Epox_hydrolase-like"/>
</dbReference>
<dbReference type="GO" id="GO:0016787">
    <property type="term" value="F:hydrolase activity"/>
    <property type="evidence" value="ECO:0007669"/>
    <property type="project" value="UniProtKB-KW"/>
</dbReference>